<sequence>MSFFKKLAIALTVLAAAVPVTTALATTSDAPAAIVAAPGDDTPWG</sequence>
<dbReference type="EMBL" id="RBXX01000002">
    <property type="protein sequence ID" value="RKT82212.1"/>
    <property type="molecule type" value="Genomic_DNA"/>
</dbReference>
<proteinExistence type="predicted"/>
<keyword evidence="1" id="KW-0732">Signal</keyword>
<feature type="chain" id="PRO_5011436302" evidence="1">
    <location>
        <begin position="26"/>
        <end position="45"/>
    </location>
</feature>
<dbReference type="AlphaFoldDB" id="A0A1I5FKZ2"/>
<evidence type="ECO:0000313" key="2">
    <source>
        <dbReference type="EMBL" id="RKT82212.1"/>
    </source>
</evidence>
<accession>A0A1I5FKZ2</accession>
<dbReference type="Proteomes" id="UP000270697">
    <property type="component" value="Unassembled WGS sequence"/>
</dbReference>
<evidence type="ECO:0000313" key="4">
    <source>
        <dbReference type="Proteomes" id="UP000199398"/>
    </source>
</evidence>
<evidence type="ECO:0000256" key="1">
    <source>
        <dbReference type="SAM" id="SignalP"/>
    </source>
</evidence>
<evidence type="ECO:0000313" key="5">
    <source>
        <dbReference type="Proteomes" id="UP000270697"/>
    </source>
</evidence>
<keyword evidence="5" id="KW-1185">Reference proteome</keyword>
<organism evidence="3 4">
    <name type="scientific">Saccharopolyspora antimicrobica</name>
    <dbReference type="NCBI Taxonomy" id="455193"/>
    <lineage>
        <taxon>Bacteria</taxon>
        <taxon>Bacillati</taxon>
        <taxon>Actinomycetota</taxon>
        <taxon>Actinomycetes</taxon>
        <taxon>Pseudonocardiales</taxon>
        <taxon>Pseudonocardiaceae</taxon>
        <taxon>Saccharopolyspora</taxon>
    </lineage>
</organism>
<dbReference type="EMBL" id="FOUP01000011">
    <property type="protein sequence ID" value="SFO24405.1"/>
    <property type="molecule type" value="Genomic_DNA"/>
</dbReference>
<protein>
    <submittedName>
        <fullName evidence="3">Uncharacterized protein</fullName>
    </submittedName>
</protein>
<feature type="signal peptide" evidence="1">
    <location>
        <begin position="1"/>
        <end position="25"/>
    </location>
</feature>
<reference evidence="3 4" key="1">
    <citation type="submission" date="2016-10" db="EMBL/GenBank/DDBJ databases">
        <authorList>
            <person name="de Groot N.N."/>
        </authorList>
    </citation>
    <scope>NUCLEOTIDE SEQUENCE [LARGE SCALE GENOMIC DNA]</scope>
    <source>
        <strain evidence="3 4">CPCC 201259</strain>
    </source>
</reference>
<dbReference type="RefSeq" id="WP_170210137.1">
    <property type="nucleotide sequence ID" value="NZ_FOUP01000011.1"/>
</dbReference>
<evidence type="ECO:0000313" key="3">
    <source>
        <dbReference type="EMBL" id="SFO24405.1"/>
    </source>
</evidence>
<dbReference type="Proteomes" id="UP000199398">
    <property type="component" value="Unassembled WGS sequence"/>
</dbReference>
<gene>
    <name evidence="2" type="ORF">ATL45_0456</name>
    <name evidence="3" type="ORF">SAMN05421805_111128</name>
</gene>
<reference evidence="2 5" key="2">
    <citation type="submission" date="2018-10" db="EMBL/GenBank/DDBJ databases">
        <title>Sequencing the genomes of 1000 actinobacteria strains.</title>
        <authorList>
            <person name="Klenk H.-P."/>
        </authorList>
    </citation>
    <scope>NUCLEOTIDE SEQUENCE [LARGE SCALE GENOMIC DNA]</scope>
    <source>
        <strain evidence="2 5">DSM 45119</strain>
    </source>
</reference>
<name>A0A1I5FKZ2_9PSEU</name>